<dbReference type="RefSeq" id="XP_021078461.1">
    <property type="nucleotide sequence ID" value="XM_021222802.2"/>
</dbReference>
<evidence type="ECO:0000313" key="9">
    <source>
        <dbReference type="RefSeq" id="XP_021078461.1"/>
    </source>
</evidence>
<reference evidence="9" key="1">
    <citation type="submission" date="2025-08" db="UniProtKB">
        <authorList>
            <consortium name="RefSeq"/>
        </authorList>
    </citation>
    <scope>IDENTIFICATION</scope>
    <source>
        <tissue evidence="9">Liver</tissue>
    </source>
</reference>
<evidence type="ECO:0000256" key="1">
    <source>
        <dbReference type="ARBA" id="ARBA00004167"/>
    </source>
</evidence>
<dbReference type="GO" id="GO:0016020">
    <property type="term" value="C:membrane"/>
    <property type="evidence" value="ECO:0007669"/>
    <property type="project" value="UniProtKB-SubCell"/>
</dbReference>
<dbReference type="Gene3D" id="3.10.100.10">
    <property type="entry name" value="Mannose-Binding Protein A, subunit A"/>
    <property type="match status" value="1"/>
</dbReference>
<name>A0A3Q0CCG2_MESAU</name>
<dbReference type="SMART" id="SM00034">
    <property type="entry name" value="CLECT"/>
    <property type="match status" value="1"/>
</dbReference>
<dbReference type="PANTHER" id="PTHR47536:SF1">
    <property type="entry name" value="C-TYPE LECTIN DOMAIN FAMILY 5 MEMBER A"/>
    <property type="match status" value="1"/>
</dbReference>
<feature type="domain" description="C-type lectin" evidence="7">
    <location>
        <begin position="80"/>
        <end position="148"/>
    </location>
</feature>
<sequence length="208" mass="23491">MNWNMIISGFVIVVIKAVGMTLFLLYFPQVFYESNDGFIPTESYGTTHVQNVSQIFGGNDESVVPTRSYGTACPKDWDFHQGRCFFFSTSELPWKTSRDDCVARGSTLAIVNTPEKLKYLQDIAGAEKYFVGLRRQSGEARWRWINNSVFSGKTNNNEATDDGLKSPKPFDKLFIPGICCSGARLDITACISFRGWKFCLSLYHLDDI</sequence>
<dbReference type="Pfam" id="PF00059">
    <property type="entry name" value="Lectin_C"/>
    <property type="match status" value="1"/>
</dbReference>
<organism evidence="8 9">
    <name type="scientific">Mesocricetus auratus</name>
    <name type="common">Golden hamster</name>
    <dbReference type="NCBI Taxonomy" id="10036"/>
    <lineage>
        <taxon>Eukaryota</taxon>
        <taxon>Metazoa</taxon>
        <taxon>Chordata</taxon>
        <taxon>Craniata</taxon>
        <taxon>Vertebrata</taxon>
        <taxon>Euteleostomi</taxon>
        <taxon>Mammalia</taxon>
        <taxon>Eutheria</taxon>
        <taxon>Euarchontoglires</taxon>
        <taxon>Glires</taxon>
        <taxon>Rodentia</taxon>
        <taxon>Myomorpha</taxon>
        <taxon>Muroidea</taxon>
        <taxon>Cricetidae</taxon>
        <taxon>Cricetinae</taxon>
        <taxon>Mesocricetus</taxon>
    </lineage>
</organism>
<comment type="subcellular location">
    <subcellularLocation>
        <location evidence="1">Membrane</location>
        <topology evidence="1">Single-pass membrane protein</topology>
    </subcellularLocation>
</comment>
<dbReference type="SUPFAM" id="SSF56436">
    <property type="entry name" value="C-type lectin-like"/>
    <property type="match status" value="1"/>
</dbReference>
<dbReference type="PANTHER" id="PTHR47536">
    <property type="entry name" value="C-TYPE LECTIN DOMAIN FAMILY 5 MEMBER A"/>
    <property type="match status" value="1"/>
</dbReference>
<dbReference type="InterPro" id="IPR016186">
    <property type="entry name" value="C-type_lectin-like/link_sf"/>
</dbReference>
<evidence type="ECO:0000256" key="3">
    <source>
        <dbReference type="ARBA" id="ARBA00022734"/>
    </source>
</evidence>
<dbReference type="CDD" id="cd03593">
    <property type="entry name" value="CLECT_NK_receptors_like"/>
    <property type="match status" value="1"/>
</dbReference>
<dbReference type="InterPro" id="IPR001304">
    <property type="entry name" value="C-type_lectin-like"/>
</dbReference>
<dbReference type="GeneID" id="101822437"/>
<dbReference type="OrthoDB" id="7357196at2759"/>
<dbReference type="GO" id="GO:0001618">
    <property type="term" value="F:virus receptor activity"/>
    <property type="evidence" value="ECO:0007669"/>
    <property type="project" value="TreeGrafter"/>
</dbReference>
<accession>A0A3Q0CCG2</accession>
<keyword evidence="4 6" id="KW-1133">Transmembrane helix</keyword>
<dbReference type="CTD" id="23601"/>
<dbReference type="InterPro" id="IPR033992">
    <property type="entry name" value="NKR-like_CTLD"/>
</dbReference>
<keyword evidence="3" id="KW-0430">Lectin</keyword>
<evidence type="ECO:0000313" key="8">
    <source>
        <dbReference type="Proteomes" id="UP000886700"/>
    </source>
</evidence>
<dbReference type="PROSITE" id="PS50041">
    <property type="entry name" value="C_TYPE_LECTIN_2"/>
    <property type="match status" value="1"/>
</dbReference>
<evidence type="ECO:0000256" key="2">
    <source>
        <dbReference type="ARBA" id="ARBA00022692"/>
    </source>
</evidence>
<dbReference type="GO" id="GO:0045087">
    <property type="term" value="P:innate immune response"/>
    <property type="evidence" value="ECO:0007669"/>
    <property type="project" value="TreeGrafter"/>
</dbReference>
<dbReference type="AlphaFoldDB" id="A0A3Q0CCG2"/>
<protein>
    <submittedName>
        <fullName evidence="9">C-type lectin domain family 5 member A isoform X1</fullName>
    </submittedName>
</protein>
<evidence type="ECO:0000259" key="7">
    <source>
        <dbReference type="PROSITE" id="PS50041"/>
    </source>
</evidence>
<keyword evidence="8" id="KW-1185">Reference proteome</keyword>
<keyword evidence="5 6" id="KW-0472">Membrane</keyword>
<dbReference type="InterPro" id="IPR052869">
    <property type="entry name" value="CLEC5A"/>
</dbReference>
<feature type="transmembrane region" description="Helical" evidence="6">
    <location>
        <begin position="6"/>
        <end position="27"/>
    </location>
</feature>
<proteinExistence type="predicted"/>
<dbReference type="InterPro" id="IPR016187">
    <property type="entry name" value="CTDL_fold"/>
</dbReference>
<dbReference type="Proteomes" id="UP000886700">
    <property type="component" value="Unplaced"/>
</dbReference>
<evidence type="ECO:0000256" key="6">
    <source>
        <dbReference type="SAM" id="Phobius"/>
    </source>
</evidence>
<evidence type="ECO:0000256" key="5">
    <source>
        <dbReference type="ARBA" id="ARBA00023136"/>
    </source>
</evidence>
<evidence type="ECO:0000256" key="4">
    <source>
        <dbReference type="ARBA" id="ARBA00022989"/>
    </source>
</evidence>
<dbReference type="GO" id="GO:0030246">
    <property type="term" value="F:carbohydrate binding"/>
    <property type="evidence" value="ECO:0007669"/>
    <property type="project" value="UniProtKB-KW"/>
</dbReference>
<keyword evidence="2 6" id="KW-0812">Transmembrane</keyword>
<gene>
    <name evidence="9" type="primary">Clec5a</name>
</gene>